<organism evidence="2 3">
    <name type="scientific">Psychroflexus lacisalsi</name>
    <dbReference type="NCBI Taxonomy" id="503928"/>
    <lineage>
        <taxon>Bacteria</taxon>
        <taxon>Pseudomonadati</taxon>
        <taxon>Bacteroidota</taxon>
        <taxon>Flavobacteriia</taxon>
        <taxon>Flavobacteriales</taxon>
        <taxon>Flavobacteriaceae</taxon>
        <taxon>Psychroflexus</taxon>
    </lineage>
</organism>
<reference evidence="2 3" key="1">
    <citation type="journal article" date="2019" name="Int. J. Syst. Evol. Microbiol.">
        <title>The Global Catalogue of Microorganisms (GCM) 10K type strain sequencing project: providing services to taxonomists for standard genome sequencing and annotation.</title>
        <authorList>
            <consortium name="The Broad Institute Genomics Platform"/>
            <consortium name="The Broad Institute Genome Sequencing Center for Infectious Disease"/>
            <person name="Wu L."/>
            <person name="Ma J."/>
        </authorList>
    </citation>
    <scope>NUCLEOTIDE SEQUENCE [LARGE SCALE GENOMIC DNA]</scope>
    <source>
        <strain evidence="2 3">JCM 16231</strain>
    </source>
</reference>
<comment type="caution">
    <text evidence="2">The sequence shown here is derived from an EMBL/GenBank/DDBJ whole genome shotgun (WGS) entry which is preliminary data.</text>
</comment>
<accession>A0ABN1KEB6</accession>
<keyword evidence="1" id="KW-1133">Transmembrane helix</keyword>
<dbReference type="RefSeq" id="WP_224454838.1">
    <property type="nucleotide sequence ID" value="NZ_BAAAGG010000022.1"/>
</dbReference>
<evidence type="ECO:0000313" key="3">
    <source>
        <dbReference type="Proteomes" id="UP001500185"/>
    </source>
</evidence>
<keyword evidence="1" id="KW-0472">Membrane</keyword>
<dbReference type="Proteomes" id="UP001500185">
    <property type="component" value="Unassembled WGS sequence"/>
</dbReference>
<sequence>MKIFLKHIALYGSLVFILLNLIALGSFWSLRQSTFYKPSFAINQDNLDLDYIVLGSSTGLTTLDTKQIDSLTNWQGLNLSMDDTALPSHYLMLKHFLESGGQLKRCILAITPWDVANAHPKLGNNAYRFLPFIFKKEVKDHFKGLPTDDLSPVYGSTFVPLYGFSYYNTELFYPSLIALAKPNYRNRFDAKGNYVYPNLGSSLETKTIKRSEYQFKNPYLEKIQLLCKENSIELILYQSPLLNQQQITPKAYTMINHSTLLAQDTALFYDAIHVNKRGRVLATQSFVNAILK</sequence>
<gene>
    <name evidence="2" type="ORF">GCM10009433_26460</name>
</gene>
<protein>
    <recommendedName>
        <fullName evidence="4">SGNH/GDSL hydrolase family protein</fullName>
    </recommendedName>
</protein>
<evidence type="ECO:0008006" key="4">
    <source>
        <dbReference type="Google" id="ProtNLM"/>
    </source>
</evidence>
<feature type="transmembrane region" description="Helical" evidence="1">
    <location>
        <begin position="9"/>
        <end position="30"/>
    </location>
</feature>
<dbReference type="EMBL" id="BAAAGG010000022">
    <property type="protein sequence ID" value="GAA0764261.1"/>
    <property type="molecule type" value="Genomic_DNA"/>
</dbReference>
<proteinExistence type="predicted"/>
<keyword evidence="1" id="KW-0812">Transmembrane</keyword>
<evidence type="ECO:0000313" key="2">
    <source>
        <dbReference type="EMBL" id="GAA0764261.1"/>
    </source>
</evidence>
<keyword evidence="3" id="KW-1185">Reference proteome</keyword>
<name>A0ABN1KEB6_9FLAO</name>
<evidence type="ECO:0000256" key="1">
    <source>
        <dbReference type="SAM" id="Phobius"/>
    </source>
</evidence>